<feature type="transmembrane region" description="Helical" evidence="8">
    <location>
        <begin position="176"/>
        <end position="198"/>
    </location>
</feature>
<dbReference type="CDD" id="cd06261">
    <property type="entry name" value="TM_PBP2"/>
    <property type="match status" value="1"/>
</dbReference>
<keyword evidence="3 8" id="KW-0813">Transport</keyword>
<dbReference type="Proteomes" id="UP000681594">
    <property type="component" value="Unassembled WGS sequence"/>
</dbReference>
<evidence type="ECO:0000259" key="9">
    <source>
        <dbReference type="PROSITE" id="PS50928"/>
    </source>
</evidence>
<dbReference type="PANTHER" id="PTHR42929:SF5">
    <property type="entry name" value="ABC TRANSPORTER PERMEASE PROTEIN"/>
    <property type="match status" value="1"/>
</dbReference>
<dbReference type="PROSITE" id="PS50928">
    <property type="entry name" value="ABC_TM1"/>
    <property type="match status" value="1"/>
</dbReference>
<dbReference type="RefSeq" id="WP_209377436.1">
    <property type="nucleotide sequence ID" value="NZ_JAGIZB010000001.1"/>
</dbReference>
<accession>A0ABS4A887</accession>
<comment type="subcellular location">
    <subcellularLocation>
        <location evidence="1 8">Cell membrane</location>
        <topology evidence="1 8">Multi-pass membrane protein</topology>
    </subcellularLocation>
</comment>
<evidence type="ECO:0000256" key="5">
    <source>
        <dbReference type="ARBA" id="ARBA00022692"/>
    </source>
</evidence>
<evidence type="ECO:0000256" key="6">
    <source>
        <dbReference type="ARBA" id="ARBA00022989"/>
    </source>
</evidence>
<evidence type="ECO:0000256" key="1">
    <source>
        <dbReference type="ARBA" id="ARBA00004651"/>
    </source>
</evidence>
<evidence type="ECO:0000256" key="2">
    <source>
        <dbReference type="ARBA" id="ARBA00007069"/>
    </source>
</evidence>
<organism evidence="10 11">
    <name type="scientific">Pararoseomonas baculiformis</name>
    <dbReference type="NCBI Taxonomy" id="2820812"/>
    <lineage>
        <taxon>Bacteria</taxon>
        <taxon>Pseudomonadati</taxon>
        <taxon>Pseudomonadota</taxon>
        <taxon>Alphaproteobacteria</taxon>
        <taxon>Acetobacterales</taxon>
        <taxon>Acetobacteraceae</taxon>
        <taxon>Pararoseomonas</taxon>
    </lineage>
</organism>
<feature type="domain" description="ABC transmembrane type-1" evidence="9">
    <location>
        <begin position="177"/>
        <end position="359"/>
    </location>
</feature>
<dbReference type="Gene3D" id="1.10.3720.10">
    <property type="entry name" value="MetI-like"/>
    <property type="match status" value="1"/>
</dbReference>
<evidence type="ECO:0000256" key="4">
    <source>
        <dbReference type="ARBA" id="ARBA00022475"/>
    </source>
</evidence>
<proteinExistence type="inferred from homology"/>
<feature type="transmembrane region" description="Helical" evidence="8">
    <location>
        <begin position="297"/>
        <end position="318"/>
    </location>
</feature>
<evidence type="ECO:0000256" key="8">
    <source>
        <dbReference type="RuleBase" id="RU363032"/>
    </source>
</evidence>
<keyword evidence="6 8" id="KW-1133">Transmembrane helix</keyword>
<dbReference type="SUPFAM" id="SSF161098">
    <property type="entry name" value="MetI-like"/>
    <property type="match status" value="1"/>
</dbReference>
<dbReference type="InterPro" id="IPR035906">
    <property type="entry name" value="MetI-like_sf"/>
</dbReference>
<comment type="similarity">
    <text evidence="2">Belongs to the binding-protein-dependent transport system permease family. CysTW subfamily.</text>
</comment>
<feature type="transmembrane region" description="Helical" evidence="8">
    <location>
        <begin position="338"/>
        <end position="360"/>
    </location>
</feature>
<dbReference type="InterPro" id="IPR000515">
    <property type="entry name" value="MetI-like"/>
</dbReference>
<evidence type="ECO:0000256" key="7">
    <source>
        <dbReference type="ARBA" id="ARBA00023136"/>
    </source>
</evidence>
<keyword evidence="7 8" id="KW-0472">Membrane</keyword>
<keyword evidence="4" id="KW-1003">Cell membrane</keyword>
<comment type="caution">
    <text evidence="10">The sequence shown here is derived from an EMBL/GenBank/DDBJ whole genome shotgun (WGS) entry which is preliminary data.</text>
</comment>
<keyword evidence="11" id="KW-1185">Reference proteome</keyword>
<dbReference type="Pfam" id="PF00528">
    <property type="entry name" value="BPD_transp_1"/>
    <property type="match status" value="1"/>
</dbReference>
<protein>
    <submittedName>
        <fullName evidence="10">ABC transporter permease subunit</fullName>
    </submittedName>
</protein>
<gene>
    <name evidence="10" type="ORF">J8J14_00320</name>
</gene>
<sequence>MRPEPLRAALLAMPLVMLVLAGAVAPLGLLLWRSVAETEVAPALPRTTRVLRHWDGQGLPDDMAFEALAADLAALRAAGEPGREAMARAAERLAADHPALREVLPGTAERAVETRTTRATAILVADPAWGEAESWAALRRAGMEMSGFYLLDAIGLRQTAAGGLEDSRRGPHARALLARGIGAALMAVLACLLLAWPLARWIAAASPRRAALLAVLVAFPLLAGEAARSFGWSLLLPMGPEAALASLFLGLLPLMVLPIALALRRADPRLPRAAAALGLSPRRVFLRVRLPSARPGIAAGCALVFAQALGAFIGPGLLDPAMPWAAGALAGAAKAGNWGEAGGLAVWLLLPALLGAILLLRSGAGKRV</sequence>
<evidence type="ECO:0000256" key="3">
    <source>
        <dbReference type="ARBA" id="ARBA00022448"/>
    </source>
</evidence>
<name>A0ABS4A887_9PROT</name>
<feature type="transmembrane region" description="Helical" evidence="8">
    <location>
        <begin position="242"/>
        <end position="263"/>
    </location>
</feature>
<reference evidence="10 11" key="1">
    <citation type="submission" date="2021-03" db="EMBL/GenBank/DDBJ databases">
        <authorList>
            <person name="So Y."/>
        </authorList>
    </citation>
    <scope>NUCLEOTIDE SEQUENCE [LARGE SCALE GENOMIC DNA]</scope>
    <source>
        <strain evidence="10 11">SSH11</strain>
    </source>
</reference>
<evidence type="ECO:0000313" key="11">
    <source>
        <dbReference type="Proteomes" id="UP000681594"/>
    </source>
</evidence>
<dbReference type="EMBL" id="JAGIZB010000001">
    <property type="protein sequence ID" value="MBP0443208.1"/>
    <property type="molecule type" value="Genomic_DNA"/>
</dbReference>
<keyword evidence="5 8" id="KW-0812">Transmembrane</keyword>
<evidence type="ECO:0000313" key="10">
    <source>
        <dbReference type="EMBL" id="MBP0443208.1"/>
    </source>
</evidence>
<dbReference type="PANTHER" id="PTHR42929">
    <property type="entry name" value="INNER MEMBRANE ABC TRANSPORTER PERMEASE PROTEIN YDCU-RELATED-RELATED"/>
    <property type="match status" value="1"/>
</dbReference>